<feature type="transmembrane region" description="Helical" evidence="1">
    <location>
        <begin position="25"/>
        <end position="57"/>
    </location>
</feature>
<accession>A0A5B7FG30</accession>
<evidence type="ECO:0000313" key="2">
    <source>
        <dbReference type="EMBL" id="MPC46560.1"/>
    </source>
</evidence>
<dbReference type="EMBL" id="VSRR010007267">
    <property type="protein sequence ID" value="MPC46560.1"/>
    <property type="molecule type" value="Genomic_DNA"/>
</dbReference>
<keyword evidence="1" id="KW-1133">Transmembrane helix</keyword>
<proteinExistence type="predicted"/>
<gene>
    <name evidence="2" type="ORF">E2C01_040280</name>
</gene>
<dbReference type="AlphaFoldDB" id="A0A5B7FG30"/>
<evidence type="ECO:0000256" key="1">
    <source>
        <dbReference type="SAM" id="Phobius"/>
    </source>
</evidence>
<keyword evidence="1" id="KW-0812">Transmembrane</keyword>
<comment type="caution">
    <text evidence="2">The sequence shown here is derived from an EMBL/GenBank/DDBJ whole genome shotgun (WGS) entry which is preliminary data.</text>
</comment>
<sequence>MDLGHTSGTCSGYVFRCYVTTKTTIIFIIIIIIIIFIIIINSETVLMFALLSLFFAWEVL</sequence>
<protein>
    <submittedName>
        <fullName evidence="2">Uncharacterized protein</fullName>
    </submittedName>
</protein>
<name>A0A5B7FG30_PORTR</name>
<organism evidence="2 3">
    <name type="scientific">Portunus trituberculatus</name>
    <name type="common">Swimming crab</name>
    <name type="synonym">Neptunus trituberculatus</name>
    <dbReference type="NCBI Taxonomy" id="210409"/>
    <lineage>
        <taxon>Eukaryota</taxon>
        <taxon>Metazoa</taxon>
        <taxon>Ecdysozoa</taxon>
        <taxon>Arthropoda</taxon>
        <taxon>Crustacea</taxon>
        <taxon>Multicrustacea</taxon>
        <taxon>Malacostraca</taxon>
        <taxon>Eumalacostraca</taxon>
        <taxon>Eucarida</taxon>
        <taxon>Decapoda</taxon>
        <taxon>Pleocyemata</taxon>
        <taxon>Brachyura</taxon>
        <taxon>Eubrachyura</taxon>
        <taxon>Portunoidea</taxon>
        <taxon>Portunidae</taxon>
        <taxon>Portuninae</taxon>
        <taxon>Portunus</taxon>
    </lineage>
</organism>
<keyword evidence="1" id="KW-0472">Membrane</keyword>
<reference evidence="2 3" key="1">
    <citation type="submission" date="2019-05" db="EMBL/GenBank/DDBJ databases">
        <title>Another draft genome of Portunus trituberculatus and its Hox gene families provides insights of decapod evolution.</title>
        <authorList>
            <person name="Jeong J.-H."/>
            <person name="Song I."/>
            <person name="Kim S."/>
            <person name="Choi T."/>
            <person name="Kim D."/>
            <person name="Ryu S."/>
            <person name="Kim W."/>
        </authorList>
    </citation>
    <scope>NUCLEOTIDE SEQUENCE [LARGE SCALE GENOMIC DNA]</scope>
    <source>
        <tissue evidence="2">Muscle</tissue>
    </source>
</reference>
<dbReference type="Proteomes" id="UP000324222">
    <property type="component" value="Unassembled WGS sequence"/>
</dbReference>
<keyword evidence="3" id="KW-1185">Reference proteome</keyword>
<evidence type="ECO:0000313" key="3">
    <source>
        <dbReference type="Proteomes" id="UP000324222"/>
    </source>
</evidence>